<organism evidence="1 2">
    <name type="scientific">Thelephora terrestris</name>
    <dbReference type="NCBI Taxonomy" id="56493"/>
    <lineage>
        <taxon>Eukaryota</taxon>
        <taxon>Fungi</taxon>
        <taxon>Dikarya</taxon>
        <taxon>Basidiomycota</taxon>
        <taxon>Agaricomycotina</taxon>
        <taxon>Agaricomycetes</taxon>
        <taxon>Thelephorales</taxon>
        <taxon>Thelephoraceae</taxon>
        <taxon>Thelephora</taxon>
    </lineage>
</organism>
<protein>
    <submittedName>
        <fullName evidence="1">Uncharacterized protein</fullName>
    </submittedName>
</protein>
<gene>
    <name evidence="1" type="ORF">BJ322DRAFT_1025159</name>
</gene>
<evidence type="ECO:0000313" key="1">
    <source>
        <dbReference type="EMBL" id="KAF9778459.1"/>
    </source>
</evidence>
<dbReference type="AlphaFoldDB" id="A0A9P6H380"/>
<reference evidence="1" key="1">
    <citation type="journal article" date="2020" name="Nat. Commun.">
        <title>Large-scale genome sequencing of mycorrhizal fungi provides insights into the early evolution of symbiotic traits.</title>
        <authorList>
            <person name="Miyauchi S."/>
            <person name="Kiss E."/>
            <person name="Kuo A."/>
            <person name="Drula E."/>
            <person name="Kohler A."/>
            <person name="Sanchez-Garcia M."/>
            <person name="Morin E."/>
            <person name="Andreopoulos B."/>
            <person name="Barry K.W."/>
            <person name="Bonito G."/>
            <person name="Buee M."/>
            <person name="Carver A."/>
            <person name="Chen C."/>
            <person name="Cichocki N."/>
            <person name="Clum A."/>
            <person name="Culley D."/>
            <person name="Crous P.W."/>
            <person name="Fauchery L."/>
            <person name="Girlanda M."/>
            <person name="Hayes R.D."/>
            <person name="Keri Z."/>
            <person name="LaButti K."/>
            <person name="Lipzen A."/>
            <person name="Lombard V."/>
            <person name="Magnuson J."/>
            <person name="Maillard F."/>
            <person name="Murat C."/>
            <person name="Nolan M."/>
            <person name="Ohm R.A."/>
            <person name="Pangilinan J."/>
            <person name="Pereira M.F."/>
            <person name="Perotto S."/>
            <person name="Peter M."/>
            <person name="Pfister S."/>
            <person name="Riley R."/>
            <person name="Sitrit Y."/>
            <person name="Stielow J.B."/>
            <person name="Szollosi G."/>
            <person name="Zifcakova L."/>
            <person name="Stursova M."/>
            <person name="Spatafora J.W."/>
            <person name="Tedersoo L."/>
            <person name="Vaario L.M."/>
            <person name="Yamada A."/>
            <person name="Yan M."/>
            <person name="Wang P."/>
            <person name="Xu J."/>
            <person name="Bruns T."/>
            <person name="Baldrian P."/>
            <person name="Vilgalys R."/>
            <person name="Dunand C."/>
            <person name="Henrissat B."/>
            <person name="Grigoriev I.V."/>
            <person name="Hibbett D."/>
            <person name="Nagy L.G."/>
            <person name="Martin F.M."/>
        </authorList>
    </citation>
    <scope>NUCLEOTIDE SEQUENCE</scope>
    <source>
        <strain evidence="1">UH-Tt-Lm1</strain>
    </source>
</reference>
<dbReference type="OrthoDB" id="3306947at2759"/>
<sequence length="143" mass="16278">MSTEDTRPLPPYMGIKPSPNQVTECPRRLLVYGFPISFEWFDQMYEGLKRRGEVEEYAEQLWTTTEEIAGGCQSIYPDWRHIKVVTVACSTYGDYGSCLLIRVGVVGWKPPGEVINEMAKELCKFGLVEEPNWFPTVGSKGDF</sequence>
<dbReference type="Proteomes" id="UP000736335">
    <property type="component" value="Unassembled WGS sequence"/>
</dbReference>
<dbReference type="EMBL" id="WIUZ02000023">
    <property type="protein sequence ID" value="KAF9778459.1"/>
    <property type="molecule type" value="Genomic_DNA"/>
</dbReference>
<keyword evidence="2" id="KW-1185">Reference proteome</keyword>
<comment type="caution">
    <text evidence="1">The sequence shown here is derived from an EMBL/GenBank/DDBJ whole genome shotgun (WGS) entry which is preliminary data.</text>
</comment>
<name>A0A9P6H380_9AGAM</name>
<evidence type="ECO:0000313" key="2">
    <source>
        <dbReference type="Proteomes" id="UP000736335"/>
    </source>
</evidence>
<accession>A0A9P6H380</accession>
<proteinExistence type="predicted"/>
<reference evidence="1" key="2">
    <citation type="submission" date="2020-11" db="EMBL/GenBank/DDBJ databases">
        <authorList>
            <consortium name="DOE Joint Genome Institute"/>
            <person name="Kuo A."/>
            <person name="Miyauchi S."/>
            <person name="Kiss E."/>
            <person name="Drula E."/>
            <person name="Kohler A."/>
            <person name="Sanchez-Garcia M."/>
            <person name="Andreopoulos B."/>
            <person name="Barry K.W."/>
            <person name="Bonito G."/>
            <person name="Buee M."/>
            <person name="Carver A."/>
            <person name="Chen C."/>
            <person name="Cichocki N."/>
            <person name="Clum A."/>
            <person name="Culley D."/>
            <person name="Crous P.W."/>
            <person name="Fauchery L."/>
            <person name="Girlanda M."/>
            <person name="Hayes R."/>
            <person name="Keri Z."/>
            <person name="Labutti K."/>
            <person name="Lipzen A."/>
            <person name="Lombard V."/>
            <person name="Magnuson J."/>
            <person name="Maillard F."/>
            <person name="Morin E."/>
            <person name="Murat C."/>
            <person name="Nolan M."/>
            <person name="Ohm R."/>
            <person name="Pangilinan J."/>
            <person name="Pereira M."/>
            <person name="Perotto S."/>
            <person name="Peter M."/>
            <person name="Riley R."/>
            <person name="Sitrit Y."/>
            <person name="Stielow B."/>
            <person name="Szollosi G."/>
            <person name="Zifcakova L."/>
            <person name="Stursova M."/>
            <person name="Spatafora J.W."/>
            <person name="Tedersoo L."/>
            <person name="Vaario L.-M."/>
            <person name="Yamada A."/>
            <person name="Yan M."/>
            <person name="Wang P."/>
            <person name="Xu J."/>
            <person name="Bruns T."/>
            <person name="Baldrian P."/>
            <person name="Vilgalys R."/>
            <person name="Henrissat B."/>
            <person name="Grigoriev I.V."/>
            <person name="Hibbett D."/>
            <person name="Nagy L.G."/>
            <person name="Martin F.M."/>
        </authorList>
    </citation>
    <scope>NUCLEOTIDE SEQUENCE</scope>
    <source>
        <strain evidence="1">UH-Tt-Lm1</strain>
    </source>
</reference>